<name>A0A6M2BX18_9GAMM</name>
<feature type="transmembrane region" description="Helical" evidence="12">
    <location>
        <begin position="156"/>
        <end position="174"/>
    </location>
</feature>
<feature type="domain" description="K+ potassium transporter integral membrane" evidence="13">
    <location>
        <begin position="28"/>
        <end position="480"/>
    </location>
</feature>
<feature type="transmembrane region" description="Helical" evidence="12">
    <location>
        <begin position="118"/>
        <end position="144"/>
    </location>
</feature>
<keyword evidence="8 12" id="KW-0630">Potassium</keyword>
<dbReference type="GO" id="GO:0015079">
    <property type="term" value="F:potassium ion transmembrane transporter activity"/>
    <property type="evidence" value="ECO:0007669"/>
    <property type="project" value="UniProtKB-UniRule"/>
</dbReference>
<keyword evidence="5 12" id="KW-0633">Potassium transport</keyword>
<evidence type="ECO:0000313" key="16">
    <source>
        <dbReference type="Proteomes" id="UP000472676"/>
    </source>
</evidence>
<dbReference type="Pfam" id="PF22776">
    <property type="entry name" value="K_trans_C"/>
    <property type="match status" value="1"/>
</dbReference>
<dbReference type="InterPro" id="IPR053951">
    <property type="entry name" value="K_trans_N"/>
</dbReference>
<keyword evidence="4 12" id="KW-1003">Cell membrane</keyword>
<dbReference type="Pfam" id="PF02705">
    <property type="entry name" value="K_trans"/>
    <property type="match status" value="1"/>
</dbReference>
<feature type="transmembrane region" description="Helical" evidence="12">
    <location>
        <begin position="381"/>
        <end position="403"/>
    </location>
</feature>
<accession>A0A6M2BX18</accession>
<comment type="subcellular location">
    <subcellularLocation>
        <location evidence="12">Cell membrane</location>
        <topology evidence="12">Multi-pass membrane protein</topology>
    </subcellularLocation>
    <subcellularLocation>
        <location evidence="1">Membrane</location>
        <topology evidence="1">Multi-pass membrane protein</topology>
    </subcellularLocation>
</comment>
<proteinExistence type="inferred from homology"/>
<feature type="transmembrane region" description="Helical" evidence="12">
    <location>
        <begin position="354"/>
        <end position="375"/>
    </location>
</feature>
<keyword evidence="10 12" id="KW-0406">Ion transport</keyword>
<dbReference type="PANTHER" id="PTHR30540:SF79">
    <property type="entry name" value="LOW AFFINITY POTASSIUM TRANSPORT SYSTEM PROTEIN KUP"/>
    <property type="match status" value="1"/>
</dbReference>
<feature type="transmembrane region" description="Helical" evidence="12">
    <location>
        <begin position="262"/>
        <end position="282"/>
    </location>
</feature>
<evidence type="ECO:0000256" key="6">
    <source>
        <dbReference type="ARBA" id="ARBA00022692"/>
    </source>
</evidence>
<evidence type="ECO:0000256" key="7">
    <source>
        <dbReference type="ARBA" id="ARBA00022847"/>
    </source>
</evidence>
<feature type="transmembrane region" description="Helical" evidence="12">
    <location>
        <begin position="302"/>
        <end position="326"/>
    </location>
</feature>
<keyword evidence="3 12" id="KW-0813">Transport</keyword>
<evidence type="ECO:0000256" key="11">
    <source>
        <dbReference type="ARBA" id="ARBA00023136"/>
    </source>
</evidence>
<dbReference type="PANTHER" id="PTHR30540">
    <property type="entry name" value="OSMOTIC STRESS POTASSIUM TRANSPORTER"/>
    <property type="match status" value="1"/>
</dbReference>
<comment type="catalytic activity">
    <reaction evidence="12">
        <text>K(+)(in) + H(+)(in) = K(+)(out) + H(+)(out)</text>
        <dbReference type="Rhea" id="RHEA:28490"/>
        <dbReference type="ChEBI" id="CHEBI:15378"/>
        <dbReference type="ChEBI" id="CHEBI:29103"/>
    </reaction>
</comment>
<feature type="transmembrane region" description="Helical" evidence="12">
    <location>
        <begin position="226"/>
        <end position="250"/>
    </location>
</feature>
<dbReference type="HAMAP" id="MF_01522">
    <property type="entry name" value="Kup"/>
    <property type="match status" value="1"/>
</dbReference>
<evidence type="ECO:0000256" key="12">
    <source>
        <dbReference type="HAMAP-Rule" id="MF_01522"/>
    </source>
</evidence>
<dbReference type="GO" id="GO:0015293">
    <property type="term" value="F:symporter activity"/>
    <property type="evidence" value="ECO:0007669"/>
    <property type="project" value="UniProtKB-UniRule"/>
</dbReference>
<keyword evidence="7 12" id="KW-0769">Symport</keyword>
<protein>
    <recommendedName>
        <fullName evidence="12">Probable potassium transport system protein Kup</fullName>
    </recommendedName>
</protein>
<organism evidence="15 16">
    <name type="scientific">Solimonas terrae</name>
    <dbReference type="NCBI Taxonomy" id="1396819"/>
    <lineage>
        <taxon>Bacteria</taxon>
        <taxon>Pseudomonadati</taxon>
        <taxon>Pseudomonadota</taxon>
        <taxon>Gammaproteobacteria</taxon>
        <taxon>Nevskiales</taxon>
        <taxon>Nevskiaceae</taxon>
        <taxon>Solimonas</taxon>
    </lineage>
</organism>
<evidence type="ECO:0000256" key="3">
    <source>
        <dbReference type="ARBA" id="ARBA00022448"/>
    </source>
</evidence>
<keyword evidence="6 12" id="KW-0812">Transmembrane</keyword>
<reference evidence="15 16" key="1">
    <citation type="journal article" date="2014" name="Int. J. Syst. Evol. Microbiol.">
        <title>Solimonas terrae sp. nov., isolated from soil.</title>
        <authorList>
            <person name="Kim S.J."/>
            <person name="Moon J.Y."/>
            <person name="Weon H.Y."/>
            <person name="Ahn J.H."/>
            <person name="Chen W.M."/>
            <person name="Kwon S.W."/>
        </authorList>
    </citation>
    <scope>NUCLEOTIDE SEQUENCE [LARGE SCALE GENOMIC DNA]</scope>
    <source>
        <strain evidence="15 16">KIS83-12</strain>
    </source>
</reference>
<sequence>MSDAIFPARPDRQSNLAGTVRKSGTATLTLGALGVVYGDIGTSPLYTIKEVFGPLAHIPRDAPNIIGAVSVILWALVLVVTLKYVLLILRADHNGEGGILALASLASRTARNRRLRGALLLIGVCGATLFYGDGVITPAISVVGAMEGLEVVAPSLGRYVVAASLVILVGLFMIQRYGTGKVGKTFGPVILLWFLVLGATGIAQIVREPMILAALNPLHAWQFLVARGWHLFAAMSAIVLALTGAEALYADLGHFGRRPIQYAWSAVVLPGLALNYMGQGALLLAQPEAVDNPFFRLFPKLLMIPALVLATLAAIIASQAVITGAYSMTKQAIQLGFLPRMAVRYTSVREAGQIYMPGVNFTLMIGVIIVVEMFGSSSALAGAYGIAVTLTMMITSLLAFFVLSRHWKLGPVPGAAITLFFLALDVLMVGGCILKLPDGGWLPLALGAALFTLMSTWRRGRALILENSPDQDLSLKAFVAELAGKSYPRVAGTAIYLVATPNRVPQSLASNLRHNKVLHQRNIVLHLVFVEEPWVGMSERATLQALGNGFWRVTLKFGFMNIPDVPKALQLCNKHQGLQIDEDAADVTYFLSRLRAVPTPGQGMAPWRERLFVTMSARAGNAAEYFCLPDSSVIQLSTRVPI</sequence>
<dbReference type="AlphaFoldDB" id="A0A6M2BX18"/>
<comment type="caution">
    <text evidence="12">Lacks conserved residue(s) required for the propagation of feature annotation.</text>
</comment>
<dbReference type="GO" id="GO:0005886">
    <property type="term" value="C:plasma membrane"/>
    <property type="evidence" value="ECO:0007669"/>
    <property type="project" value="UniProtKB-SubCell"/>
</dbReference>
<dbReference type="Proteomes" id="UP000472676">
    <property type="component" value="Unassembled WGS sequence"/>
</dbReference>
<evidence type="ECO:0000256" key="10">
    <source>
        <dbReference type="ARBA" id="ARBA00023065"/>
    </source>
</evidence>
<keyword evidence="11 12" id="KW-0472">Membrane</keyword>
<dbReference type="EMBL" id="JAAMOW010000009">
    <property type="protein sequence ID" value="NGY06437.1"/>
    <property type="molecule type" value="Genomic_DNA"/>
</dbReference>
<feature type="transmembrane region" description="Helical" evidence="12">
    <location>
        <begin position="186"/>
        <end position="206"/>
    </location>
</feature>
<dbReference type="InterPro" id="IPR003855">
    <property type="entry name" value="K+_transporter"/>
</dbReference>
<evidence type="ECO:0000256" key="4">
    <source>
        <dbReference type="ARBA" id="ARBA00022475"/>
    </source>
</evidence>
<evidence type="ECO:0000256" key="9">
    <source>
        <dbReference type="ARBA" id="ARBA00022989"/>
    </source>
</evidence>
<evidence type="ECO:0000259" key="14">
    <source>
        <dbReference type="Pfam" id="PF22776"/>
    </source>
</evidence>
<evidence type="ECO:0000313" key="15">
    <source>
        <dbReference type="EMBL" id="NGY06437.1"/>
    </source>
</evidence>
<keyword evidence="16" id="KW-1185">Reference proteome</keyword>
<evidence type="ECO:0000259" key="13">
    <source>
        <dbReference type="Pfam" id="PF02705"/>
    </source>
</evidence>
<keyword evidence="9 12" id="KW-1133">Transmembrane helix</keyword>
<comment type="function">
    <text evidence="12">Transport of potassium into the cell. Likely operates as a K(+):H(+) symporter.</text>
</comment>
<feature type="transmembrane region" description="Helical" evidence="12">
    <location>
        <begin position="415"/>
        <end position="434"/>
    </location>
</feature>
<feature type="domain" description="K+ potassium transporter C-terminal" evidence="14">
    <location>
        <begin position="492"/>
        <end position="642"/>
    </location>
</feature>
<gene>
    <name evidence="12" type="primary">kup</name>
    <name evidence="15" type="ORF">G7Y85_16815</name>
</gene>
<evidence type="ECO:0000256" key="1">
    <source>
        <dbReference type="ARBA" id="ARBA00004141"/>
    </source>
</evidence>
<evidence type="ECO:0000256" key="2">
    <source>
        <dbReference type="ARBA" id="ARBA00007019"/>
    </source>
</evidence>
<feature type="transmembrane region" description="Helical" evidence="12">
    <location>
        <begin position="65"/>
        <end position="86"/>
    </location>
</feature>
<comment type="caution">
    <text evidence="15">The sequence shown here is derived from an EMBL/GenBank/DDBJ whole genome shotgun (WGS) entry which is preliminary data.</text>
</comment>
<dbReference type="InterPro" id="IPR023051">
    <property type="entry name" value="Kup"/>
</dbReference>
<dbReference type="InterPro" id="IPR053952">
    <property type="entry name" value="K_trans_C"/>
</dbReference>
<evidence type="ECO:0000256" key="8">
    <source>
        <dbReference type="ARBA" id="ARBA00022958"/>
    </source>
</evidence>
<evidence type="ECO:0000256" key="5">
    <source>
        <dbReference type="ARBA" id="ARBA00022538"/>
    </source>
</evidence>
<comment type="similarity">
    <text evidence="2 12">Belongs to the HAK/KUP transporter (TC 2.A.72) family.</text>
</comment>